<reference evidence="1 2" key="1">
    <citation type="submission" date="2016-10" db="EMBL/GenBank/DDBJ databases">
        <authorList>
            <person name="de Groot N.N."/>
        </authorList>
    </citation>
    <scope>NUCLEOTIDE SEQUENCE [LARGE SCALE GENOMIC DNA]</scope>
    <source>
        <strain evidence="1 2">NLAE-zl-G419</strain>
    </source>
</reference>
<protein>
    <submittedName>
        <fullName evidence="1">Aminobenzoyl-glutamate transport protein</fullName>
    </submittedName>
</protein>
<dbReference type="EMBL" id="FOOE01000006">
    <property type="protein sequence ID" value="SFF66753.1"/>
    <property type="molecule type" value="Genomic_DNA"/>
</dbReference>
<sequence>MKKESGSVKKPSFIERVGKKIPDPVIIFMALYAIVMITTLFMGGKTFSTVGADGGSIVYEIKNMFQTENVRWIFDNALLKNWLSYGGGVLGTILVVMLGVGLAEESGLLSTLIKKVGLKVSDKFLPLVLVFLGIMSSIASDAGYVVLIPLAGLLYLGLKKNPLIGMAAAFAGVSAGFSANLIPATPTDVIVGNNAKIFAEGQGIPFVSQSGVPLNAPMMHYIFIAVSTVLLTLVGYFITVKFIKPKLEKESYVVPEEMHLGDFEITEDENKALKWAGLGLLLGLAFVVILAFGPLAPYVNDKGETIKPIISNVILIITFLFFMPGLFFGMKMNKFTKAIDVVQAMAKQMSGMGYILVLTFFSYNFLALLSYSNLGTYITYLGATLLQSLGLAEYPILLMIGFILVTAVINLFVGGLTSKWMLLGPIFIPMLYQVNSSLTPDIVSAAYRVADSSTNVISPLMSYAGIILVFMKKYKPEYTLGDMIKLMFPYSVAFLIVWTILLIGFFTLGIPLGF</sequence>
<dbReference type="RefSeq" id="WP_027638949.1">
    <property type="nucleotide sequence ID" value="NZ_BAAACD010000027.1"/>
</dbReference>
<dbReference type="eggNOG" id="COG2978">
    <property type="taxonomic scope" value="Bacteria"/>
</dbReference>
<dbReference type="PANTHER" id="PTHR30282">
    <property type="entry name" value="P-AMINOBENZOYL GLUTAMATE TRANSPORTER"/>
    <property type="match status" value="1"/>
</dbReference>
<organism evidence="1 2">
    <name type="scientific">Clostridium cadaveris</name>
    <dbReference type="NCBI Taxonomy" id="1529"/>
    <lineage>
        <taxon>Bacteria</taxon>
        <taxon>Bacillati</taxon>
        <taxon>Bacillota</taxon>
        <taxon>Clostridia</taxon>
        <taxon>Eubacteriales</taxon>
        <taxon>Clostridiaceae</taxon>
        <taxon>Clostridium</taxon>
    </lineage>
</organism>
<evidence type="ECO:0000313" key="2">
    <source>
        <dbReference type="Proteomes" id="UP000182135"/>
    </source>
</evidence>
<dbReference type="GO" id="GO:0015558">
    <property type="term" value="F:secondary active p-aminobenzoyl-glutamate transmembrane transporter activity"/>
    <property type="evidence" value="ECO:0007669"/>
    <property type="project" value="InterPro"/>
</dbReference>
<keyword evidence="2" id="KW-1185">Reference proteome</keyword>
<name>A0A1I2KJN8_9CLOT</name>
<dbReference type="OrthoDB" id="3314392at2"/>
<dbReference type="STRING" id="1529.SAMN04487885_10627"/>
<dbReference type="Proteomes" id="UP000182135">
    <property type="component" value="Unassembled WGS sequence"/>
</dbReference>
<dbReference type="InterPro" id="IPR004697">
    <property type="entry name" value="AbgT"/>
</dbReference>
<evidence type="ECO:0000313" key="1">
    <source>
        <dbReference type="EMBL" id="SFF66753.1"/>
    </source>
</evidence>
<dbReference type="PANTHER" id="PTHR30282:SF0">
    <property type="entry name" value="P-AMINOBENZOYL-GLUTAMATE TRANSPORT PROTEIN"/>
    <property type="match status" value="1"/>
</dbReference>
<dbReference type="Pfam" id="PF03806">
    <property type="entry name" value="ABG_transport"/>
    <property type="match status" value="1"/>
</dbReference>
<dbReference type="GO" id="GO:1902604">
    <property type="term" value="P:p-aminobenzoyl-glutamate transmembrane transport"/>
    <property type="evidence" value="ECO:0007669"/>
    <property type="project" value="InterPro"/>
</dbReference>
<dbReference type="AlphaFoldDB" id="A0A1I2KJN8"/>
<gene>
    <name evidence="1" type="ORF">SAMN04487885_10627</name>
</gene>
<accession>A0A1I2KJN8</accession>
<proteinExistence type="predicted"/>